<comment type="caution">
    <text evidence="16">The sequence shown here is derived from an EMBL/GenBank/DDBJ whole genome shotgun (WGS) entry which is preliminary data.</text>
</comment>
<evidence type="ECO:0000256" key="6">
    <source>
        <dbReference type="ARBA" id="ARBA00023004"/>
    </source>
</evidence>
<feature type="domain" description="TonB-dependent receptor-like beta-barrel" evidence="14">
    <location>
        <begin position="257"/>
        <end position="722"/>
    </location>
</feature>
<keyword evidence="16" id="KW-0675">Receptor</keyword>
<sequence>MTYSFKRVTPSLALLLASTAVVGWSPEVLAQESAAADSSHTIIVTALKRDTTLQETPIAISAIGGDDLAEARIQTIADMAATVPGLNFVNAGPGQSRVVLRGIQAAGEPTVGVYYDETPVTGPAGMQSDAGATTPELRMFDVERVEVLRGPQGTLYGSGSMGGTLRVIYQKPKFETEAAGQGSLSSTRYAGGLNWEANGMVNTVLVPDKIAVRAVGFYSRSGGWIDAYNLGIDNINETRSYGGRIMLRAKPTEDFTLDLAAYINRLETDMPWWTGPGKYQADFYARTPFTDKSEIYNATGVYDFGDVSLTGAVSYARQRQRMAQDATPFMMSERTEMGCAIRYNPDASPCSPDVLDGYYAIMDDLIPSTSESVQRMKTWTAELRLGSTGTGPLNWTAGVFFSDRKSDVDALGIRREAATGEPREGADLFYARYVQDGLRQYAAFGEVSYDVTDRLTATVGGRVFRYEKDVGGRIAIGSIALFVAPTEQADFSSNENGTVFKGNLAYKITDDVLVYGEISEGFRPGGVNQVIGLPDELAPYSSDKLTNYELGLKATTLGGALDFSVDVFQIDWNDMQVTGVTPSGTYNFITNAGAARIRGFEGEASLRPVPGLTLSGNVTVLDPKLTEDQANGSVVAQGRDGDRIPFVAKFTAGLSASYEWAIGDALAASARIDGRHVGSSYSEFVPDSVFARQIPSYELVNARLGLKSEDDSWSAALFVTNLFDDTAISRAFTSGFDVGRTLYSSAQPRTFGVSLGFHY</sequence>
<feature type="chain" id="PRO_5045286909" evidence="13">
    <location>
        <begin position="31"/>
        <end position="759"/>
    </location>
</feature>
<dbReference type="Proteomes" id="UP001162802">
    <property type="component" value="Unassembled WGS sequence"/>
</dbReference>
<accession>A0ABT0AG26</accession>
<evidence type="ECO:0000256" key="3">
    <source>
        <dbReference type="ARBA" id="ARBA00022452"/>
    </source>
</evidence>
<proteinExistence type="inferred from homology"/>
<evidence type="ECO:0000256" key="4">
    <source>
        <dbReference type="ARBA" id="ARBA00022496"/>
    </source>
</evidence>
<keyword evidence="9 11" id="KW-0472">Membrane</keyword>
<dbReference type="Pfam" id="PF00593">
    <property type="entry name" value="TonB_dep_Rec_b-barrel"/>
    <property type="match status" value="1"/>
</dbReference>
<evidence type="ECO:0000256" key="1">
    <source>
        <dbReference type="ARBA" id="ARBA00004571"/>
    </source>
</evidence>
<keyword evidence="4" id="KW-0410">Iron transport</keyword>
<keyword evidence="17" id="KW-1185">Reference proteome</keyword>
<dbReference type="PANTHER" id="PTHR32552:SF81">
    <property type="entry name" value="TONB-DEPENDENT OUTER MEMBRANE RECEPTOR"/>
    <property type="match status" value="1"/>
</dbReference>
<keyword evidence="2 11" id="KW-0813">Transport</keyword>
<evidence type="ECO:0000259" key="15">
    <source>
        <dbReference type="Pfam" id="PF07715"/>
    </source>
</evidence>
<organism evidence="16 17">
    <name type="scientific">Novosphingobium mangrovi</name>
    <name type="common">ex Hu et al. 2023</name>
    <dbReference type="NCBI Taxonomy" id="2930094"/>
    <lineage>
        <taxon>Bacteria</taxon>
        <taxon>Pseudomonadati</taxon>
        <taxon>Pseudomonadota</taxon>
        <taxon>Alphaproteobacteria</taxon>
        <taxon>Sphingomonadales</taxon>
        <taxon>Sphingomonadaceae</taxon>
        <taxon>Novosphingobium</taxon>
    </lineage>
</organism>
<dbReference type="InterPro" id="IPR012910">
    <property type="entry name" value="Plug_dom"/>
</dbReference>
<evidence type="ECO:0000259" key="14">
    <source>
        <dbReference type="Pfam" id="PF00593"/>
    </source>
</evidence>
<dbReference type="InterPro" id="IPR000531">
    <property type="entry name" value="Beta-barrel_TonB"/>
</dbReference>
<keyword evidence="10 11" id="KW-0998">Cell outer membrane</keyword>
<dbReference type="SUPFAM" id="SSF56935">
    <property type="entry name" value="Porins"/>
    <property type="match status" value="1"/>
</dbReference>
<feature type="domain" description="TonB-dependent receptor plug" evidence="15">
    <location>
        <begin position="53"/>
        <end position="164"/>
    </location>
</feature>
<evidence type="ECO:0000256" key="7">
    <source>
        <dbReference type="ARBA" id="ARBA00023065"/>
    </source>
</evidence>
<keyword evidence="6" id="KW-0408">Iron</keyword>
<comment type="similarity">
    <text evidence="11 12">Belongs to the TonB-dependent receptor family.</text>
</comment>
<name>A0ABT0AG26_9SPHN</name>
<evidence type="ECO:0000256" key="2">
    <source>
        <dbReference type="ARBA" id="ARBA00022448"/>
    </source>
</evidence>
<evidence type="ECO:0000313" key="17">
    <source>
        <dbReference type="Proteomes" id="UP001162802"/>
    </source>
</evidence>
<gene>
    <name evidence="16" type="ORF">MTR65_15670</name>
</gene>
<evidence type="ECO:0000256" key="10">
    <source>
        <dbReference type="ARBA" id="ARBA00023237"/>
    </source>
</evidence>
<keyword evidence="5 11" id="KW-0812">Transmembrane</keyword>
<feature type="signal peptide" evidence="13">
    <location>
        <begin position="1"/>
        <end position="30"/>
    </location>
</feature>
<evidence type="ECO:0000313" key="16">
    <source>
        <dbReference type="EMBL" id="MCJ1962132.1"/>
    </source>
</evidence>
<dbReference type="Pfam" id="PF07715">
    <property type="entry name" value="Plug"/>
    <property type="match status" value="1"/>
</dbReference>
<dbReference type="InterPro" id="IPR036942">
    <property type="entry name" value="Beta-barrel_TonB_sf"/>
</dbReference>
<dbReference type="PROSITE" id="PS52016">
    <property type="entry name" value="TONB_DEPENDENT_REC_3"/>
    <property type="match status" value="1"/>
</dbReference>
<evidence type="ECO:0000256" key="5">
    <source>
        <dbReference type="ARBA" id="ARBA00022692"/>
    </source>
</evidence>
<keyword evidence="3 11" id="KW-1134">Transmembrane beta strand</keyword>
<keyword evidence="13" id="KW-0732">Signal</keyword>
<evidence type="ECO:0000256" key="8">
    <source>
        <dbReference type="ARBA" id="ARBA00023077"/>
    </source>
</evidence>
<protein>
    <submittedName>
        <fullName evidence="16">TonB-dependent receptor</fullName>
    </submittedName>
</protein>
<dbReference type="Gene3D" id="2.40.170.20">
    <property type="entry name" value="TonB-dependent receptor, beta-barrel domain"/>
    <property type="match status" value="1"/>
</dbReference>
<evidence type="ECO:0000256" key="13">
    <source>
        <dbReference type="SAM" id="SignalP"/>
    </source>
</evidence>
<evidence type="ECO:0000256" key="11">
    <source>
        <dbReference type="PROSITE-ProRule" id="PRU01360"/>
    </source>
</evidence>
<reference evidence="16" key="1">
    <citation type="submission" date="2022-03" db="EMBL/GenBank/DDBJ databases">
        <title>Identification of a novel bacterium isolated from mangrove sediments.</title>
        <authorList>
            <person name="Pan X."/>
        </authorList>
    </citation>
    <scope>NUCLEOTIDE SEQUENCE</scope>
    <source>
        <strain evidence="16">B2637</strain>
    </source>
</reference>
<dbReference type="RefSeq" id="WP_243801822.1">
    <property type="nucleotide sequence ID" value="NZ_JALHAT010000034.1"/>
</dbReference>
<keyword evidence="7" id="KW-0406">Ion transport</keyword>
<dbReference type="InterPro" id="IPR039426">
    <property type="entry name" value="TonB-dep_rcpt-like"/>
</dbReference>
<dbReference type="PANTHER" id="PTHR32552">
    <property type="entry name" value="FERRICHROME IRON RECEPTOR-RELATED"/>
    <property type="match status" value="1"/>
</dbReference>
<comment type="subcellular location">
    <subcellularLocation>
        <location evidence="1 11">Cell outer membrane</location>
        <topology evidence="1 11">Multi-pass membrane protein</topology>
    </subcellularLocation>
</comment>
<dbReference type="EMBL" id="JALHAT010000034">
    <property type="protein sequence ID" value="MCJ1962132.1"/>
    <property type="molecule type" value="Genomic_DNA"/>
</dbReference>
<evidence type="ECO:0000256" key="12">
    <source>
        <dbReference type="RuleBase" id="RU003357"/>
    </source>
</evidence>
<keyword evidence="8 12" id="KW-0798">TonB box</keyword>
<evidence type="ECO:0000256" key="9">
    <source>
        <dbReference type="ARBA" id="ARBA00023136"/>
    </source>
</evidence>
<dbReference type="CDD" id="cd01347">
    <property type="entry name" value="ligand_gated_channel"/>
    <property type="match status" value="1"/>
</dbReference>